<keyword evidence="3" id="KW-1185">Reference proteome</keyword>
<dbReference type="EMBL" id="DS178286">
    <property type="protein sequence ID" value="EFP83503.2"/>
    <property type="molecule type" value="Genomic_DNA"/>
</dbReference>
<dbReference type="OrthoDB" id="10569983at2759"/>
<dbReference type="RefSeq" id="XP_003327922.2">
    <property type="nucleotide sequence ID" value="XM_003327874.2"/>
</dbReference>
<gene>
    <name evidence="2" type="ORF">PGTG_08689</name>
</gene>
<dbReference type="Proteomes" id="UP000008783">
    <property type="component" value="Unassembled WGS sequence"/>
</dbReference>
<dbReference type="AlphaFoldDB" id="E3KGS8"/>
<proteinExistence type="predicted"/>
<feature type="compositionally biased region" description="Low complexity" evidence="1">
    <location>
        <begin position="23"/>
        <end position="35"/>
    </location>
</feature>
<dbReference type="HOGENOM" id="CLU_2211261_0_0_1"/>
<reference evidence="3" key="2">
    <citation type="journal article" date="2011" name="Proc. Natl. Acad. Sci. U.S.A.">
        <title>Obligate biotrophy features unraveled by the genomic analysis of rust fungi.</title>
        <authorList>
            <person name="Duplessis S."/>
            <person name="Cuomo C.A."/>
            <person name="Lin Y.-C."/>
            <person name="Aerts A."/>
            <person name="Tisserant E."/>
            <person name="Veneault-Fourrey C."/>
            <person name="Joly D.L."/>
            <person name="Hacquard S."/>
            <person name="Amselem J."/>
            <person name="Cantarel B.L."/>
            <person name="Chiu R."/>
            <person name="Coutinho P.M."/>
            <person name="Feau N."/>
            <person name="Field M."/>
            <person name="Frey P."/>
            <person name="Gelhaye E."/>
            <person name="Goldberg J."/>
            <person name="Grabherr M.G."/>
            <person name="Kodira C.D."/>
            <person name="Kohler A."/>
            <person name="Kuees U."/>
            <person name="Lindquist E.A."/>
            <person name="Lucas S.M."/>
            <person name="Mago R."/>
            <person name="Mauceli E."/>
            <person name="Morin E."/>
            <person name="Murat C."/>
            <person name="Pangilinan J.L."/>
            <person name="Park R."/>
            <person name="Pearson M."/>
            <person name="Quesneville H."/>
            <person name="Rouhier N."/>
            <person name="Sakthikumar S."/>
            <person name="Salamov A.A."/>
            <person name="Schmutz J."/>
            <person name="Selles B."/>
            <person name="Shapiro H."/>
            <person name="Tanguay P."/>
            <person name="Tuskan G.A."/>
            <person name="Henrissat B."/>
            <person name="Van de Peer Y."/>
            <person name="Rouze P."/>
            <person name="Ellis J.G."/>
            <person name="Dodds P.N."/>
            <person name="Schein J.E."/>
            <person name="Zhong S."/>
            <person name="Hamelin R.C."/>
            <person name="Grigoriev I.V."/>
            <person name="Szabo L.J."/>
            <person name="Martin F."/>
        </authorList>
    </citation>
    <scope>NUCLEOTIDE SEQUENCE [LARGE SCALE GENOMIC DNA]</scope>
    <source>
        <strain evidence="3">CRL 75-36-700-3 / race SCCL</strain>
    </source>
</reference>
<name>E3KGS8_PUCGT</name>
<dbReference type="VEuPathDB" id="FungiDB:PGTG_08689"/>
<protein>
    <submittedName>
        <fullName evidence="2">Uncharacterized protein</fullName>
    </submittedName>
</protein>
<sequence length="107" mass="11529">MYPLPRLIARTGRSDESSVRPVRSSGLSGNRSDSSVRADGPSYHLPTARIGLSDLSSDGHVRELLGQAGPRPCRTGRCDKLILAVCVSHVRKPELGALSHTFRGRPV</sequence>
<dbReference type="GeneID" id="10532181"/>
<reference key="1">
    <citation type="submission" date="2007-01" db="EMBL/GenBank/DDBJ databases">
        <title>The Genome Sequence of Puccinia graminis f. sp. tritici Strain CRL 75-36-700-3.</title>
        <authorList>
            <consortium name="The Broad Institute Genome Sequencing Platform"/>
            <person name="Birren B."/>
            <person name="Lander E."/>
            <person name="Galagan J."/>
            <person name="Nusbaum C."/>
            <person name="Devon K."/>
            <person name="Cuomo C."/>
            <person name="Jaffe D."/>
            <person name="Butler J."/>
            <person name="Alvarez P."/>
            <person name="Gnerre S."/>
            <person name="Grabherr M."/>
            <person name="Mauceli E."/>
            <person name="Brockman W."/>
            <person name="Young S."/>
            <person name="LaButti K."/>
            <person name="Sykes S."/>
            <person name="DeCaprio D."/>
            <person name="Crawford M."/>
            <person name="Koehrsen M."/>
            <person name="Engels R."/>
            <person name="Montgomery P."/>
            <person name="Pearson M."/>
            <person name="Howarth C."/>
            <person name="Larson L."/>
            <person name="White J."/>
            <person name="Zeng Q."/>
            <person name="Kodira C."/>
            <person name="Yandava C."/>
            <person name="Alvarado L."/>
            <person name="O'Leary S."/>
            <person name="Szabo L."/>
            <person name="Dean R."/>
            <person name="Schein J."/>
        </authorList>
    </citation>
    <scope>NUCLEOTIDE SEQUENCE</scope>
    <source>
        <strain>CRL 75-36-700-3</strain>
    </source>
</reference>
<feature type="region of interest" description="Disordered" evidence="1">
    <location>
        <begin position="1"/>
        <end position="43"/>
    </location>
</feature>
<dbReference type="InParanoid" id="E3KGS8"/>
<evidence type="ECO:0000313" key="3">
    <source>
        <dbReference type="Proteomes" id="UP000008783"/>
    </source>
</evidence>
<evidence type="ECO:0000313" key="2">
    <source>
        <dbReference type="EMBL" id="EFP83503.2"/>
    </source>
</evidence>
<dbReference type="KEGG" id="pgr:PGTG_08689"/>
<evidence type="ECO:0000256" key="1">
    <source>
        <dbReference type="SAM" id="MobiDB-lite"/>
    </source>
</evidence>
<organism evidence="2 3">
    <name type="scientific">Puccinia graminis f. sp. tritici (strain CRL 75-36-700-3 / race SCCL)</name>
    <name type="common">Black stem rust fungus</name>
    <dbReference type="NCBI Taxonomy" id="418459"/>
    <lineage>
        <taxon>Eukaryota</taxon>
        <taxon>Fungi</taxon>
        <taxon>Dikarya</taxon>
        <taxon>Basidiomycota</taxon>
        <taxon>Pucciniomycotina</taxon>
        <taxon>Pucciniomycetes</taxon>
        <taxon>Pucciniales</taxon>
        <taxon>Pucciniaceae</taxon>
        <taxon>Puccinia</taxon>
    </lineage>
</organism>
<accession>E3KGS8</accession>